<dbReference type="eggNOG" id="COG5434">
    <property type="taxonomic scope" value="Bacteria"/>
</dbReference>
<proteinExistence type="predicted"/>
<dbReference type="HOGENOM" id="CLU_676028_0_0_5"/>
<dbReference type="EMBL" id="CP006650">
    <property type="protein sequence ID" value="AGT09339.1"/>
    <property type="molecule type" value="Genomic_DNA"/>
</dbReference>
<dbReference type="PATRIC" id="fig|1367847.3.peg.2261"/>
<dbReference type="OrthoDB" id="7749009at2"/>
<dbReference type="STRING" id="1367847.JCM7686_2269"/>
<evidence type="ECO:0000259" key="1">
    <source>
        <dbReference type="Pfam" id="PF12708"/>
    </source>
</evidence>
<sequence length="449" mass="47538">MAISGNSALIPQAFNKGLGLWSRTTGLPGTPSWAGQANAAVVPADEDFGTCLEILKQAEPTSLRYMRRTPLQPGTYLRISTRIKVIAGNLPKVRIAGTALGSNGAALGGLPLTGPVETPVGYGDVIEVSAIVGSGKRDGVDLVWGRSAVFGHFGLDLIGDNNGSVRIENFLIEDVTSAFLPQMLDWVDVRDFGAVGDGVTDDRAAFVAADQAAAGGEIVVPEGVYRIASSLSLNAPVRFKGRLSMPRTARLALQGRFDFPTYASAFGDETEGFKRALQALFGYTDHTTLDLCGRRVDLVEPINVAEIAPGLGSFSNRRLITNGQIGVVASSAWDTRVVTSTGTYDPVRSNILSNVANVANIEVGARVVGAGVGREVYVRAKNVGAGTLTLSQGMFGGAATRNFAFHRYAYALDFSGLQRIDRLNISDIEFQLDGIASAIMLPPDGQMFH</sequence>
<protein>
    <recommendedName>
        <fullName evidence="1">Rhamnogalacturonase A/B/Epimerase-like pectate lyase domain-containing protein</fullName>
    </recommendedName>
</protein>
<dbReference type="Gene3D" id="2.160.20.10">
    <property type="entry name" value="Single-stranded right-handed beta-helix, Pectin lyase-like"/>
    <property type="match status" value="1"/>
</dbReference>
<dbReference type="KEGG" id="pami:JCM7686_2269"/>
<dbReference type="InterPro" id="IPR011050">
    <property type="entry name" value="Pectin_lyase_fold/virulence"/>
</dbReference>
<accession>S5XPR7</accession>
<gene>
    <name evidence="2" type="ORF">JCM7686_2269</name>
</gene>
<dbReference type="Pfam" id="PF12708">
    <property type="entry name" value="Pect-lyase_RHGA_epim"/>
    <property type="match status" value="1"/>
</dbReference>
<reference evidence="2 3" key="1">
    <citation type="journal article" date="2014" name="BMC Genomics">
        <title>Architecture and functions of a multipartite genome of the methylotrophic bacterium Paracoccus aminophilus JCM 7686, containing primary and secondary chromids.</title>
        <authorList>
            <person name="Dziewit L."/>
            <person name="Czarnecki J."/>
            <person name="Wibberg D."/>
            <person name="Radlinska M."/>
            <person name="Mrozek P."/>
            <person name="Szymczak M."/>
            <person name="Schluter A."/>
            <person name="Puhler A."/>
            <person name="Bartosik D."/>
        </authorList>
    </citation>
    <scope>NUCLEOTIDE SEQUENCE [LARGE SCALE GENOMIC DNA]</scope>
    <source>
        <strain evidence="2">JCM 7686</strain>
    </source>
</reference>
<name>S5XPR7_PARAH</name>
<evidence type="ECO:0000313" key="3">
    <source>
        <dbReference type="Proteomes" id="UP000015480"/>
    </source>
</evidence>
<dbReference type="AlphaFoldDB" id="S5XPR7"/>
<keyword evidence="3" id="KW-1185">Reference proteome</keyword>
<dbReference type="Proteomes" id="UP000015480">
    <property type="component" value="Chromosome"/>
</dbReference>
<dbReference type="SUPFAM" id="SSF51126">
    <property type="entry name" value="Pectin lyase-like"/>
    <property type="match status" value="1"/>
</dbReference>
<dbReference type="InterPro" id="IPR024535">
    <property type="entry name" value="RHGA/B-epi-like_pectate_lyase"/>
</dbReference>
<dbReference type="RefSeq" id="WP_020950977.1">
    <property type="nucleotide sequence ID" value="NC_022041.1"/>
</dbReference>
<feature type="domain" description="Rhamnogalacturonase A/B/Epimerase-like pectate lyase" evidence="1">
    <location>
        <begin position="186"/>
        <end position="243"/>
    </location>
</feature>
<dbReference type="InterPro" id="IPR012334">
    <property type="entry name" value="Pectin_lyas_fold"/>
</dbReference>
<organism evidence="2 3">
    <name type="scientific">Paracoccus aminophilus JCM 7686</name>
    <dbReference type="NCBI Taxonomy" id="1367847"/>
    <lineage>
        <taxon>Bacteria</taxon>
        <taxon>Pseudomonadati</taxon>
        <taxon>Pseudomonadota</taxon>
        <taxon>Alphaproteobacteria</taxon>
        <taxon>Rhodobacterales</taxon>
        <taxon>Paracoccaceae</taxon>
        <taxon>Paracoccus</taxon>
    </lineage>
</organism>
<evidence type="ECO:0000313" key="2">
    <source>
        <dbReference type="EMBL" id="AGT09339.1"/>
    </source>
</evidence>